<evidence type="ECO:0000313" key="9">
    <source>
        <dbReference type="Proteomes" id="UP001165740"/>
    </source>
</evidence>
<feature type="transmembrane region" description="Helical" evidence="6">
    <location>
        <begin position="688"/>
        <end position="709"/>
    </location>
</feature>
<dbReference type="GeneID" id="106054966"/>
<dbReference type="Proteomes" id="UP001165740">
    <property type="component" value="Chromosome 11"/>
</dbReference>
<dbReference type="PANTHER" id="PTHR13800">
    <property type="entry name" value="TRANSIENT RECEPTOR POTENTIAL CATION CHANNEL, SUBFAMILY M, MEMBER 6"/>
    <property type="match status" value="1"/>
</dbReference>
<accession>A0A9W2YCE8</accession>
<feature type="transmembrane region" description="Helical" evidence="6">
    <location>
        <begin position="630"/>
        <end position="651"/>
    </location>
</feature>
<evidence type="ECO:0000259" key="7">
    <source>
        <dbReference type="Pfam" id="PF00520"/>
    </source>
</evidence>
<dbReference type="Pfam" id="PF25508">
    <property type="entry name" value="TRPM2"/>
    <property type="match status" value="1"/>
</dbReference>
<keyword evidence="3 6" id="KW-1133">Transmembrane helix</keyword>
<evidence type="ECO:0000256" key="4">
    <source>
        <dbReference type="ARBA" id="ARBA00023136"/>
    </source>
</evidence>
<dbReference type="GO" id="GO:0005886">
    <property type="term" value="C:plasma membrane"/>
    <property type="evidence" value="ECO:0007669"/>
    <property type="project" value="TreeGrafter"/>
</dbReference>
<feature type="domain" description="TRPM-like" evidence="8">
    <location>
        <begin position="365"/>
        <end position="587"/>
    </location>
</feature>
<protein>
    <submittedName>
        <fullName evidence="10">Transient receptor potential cation channel subfamily M member 5-like isoform X1</fullName>
    </submittedName>
</protein>
<evidence type="ECO:0000259" key="8">
    <source>
        <dbReference type="Pfam" id="PF25508"/>
    </source>
</evidence>
<feature type="coiled-coil region" evidence="5">
    <location>
        <begin position="271"/>
        <end position="298"/>
    </location>
</feature>
<dbReference type="InterPro" id="IPR050927">
    <property type="entry name" value="TRPM"/>
</dbReference>
<organism evidence="9 10">
    <name type="scientific">Biomphalaria glabrata</name>
    <name type="common">Bloodfluke planorb</name>
    <name type="synonym">Freshwater snail</name>
    <dbReference type="NCBI Taxonomy" id="6526"/>
    <lineage>
        <taxon>Eukaryota</taxon>
        <taxon>Metazoa</taxon>
        <taxon>Spiralia</taxon>
        <taxon>Lophotrochozoa</taxon>
        <taxon>Mollusca</taxon>
        <taxon>Gastropoda</taxon>
        <taxon>Heterobranchia</taxon>
        <taxon>Euthyneura</taxon>
        <taxon>Panpulmonata</taxon>
        <taxon>Hygrophila</taxon>
        <taxon>Lymnaeoidea</taxon>
        <taxon>Planorbidae</taxon>
        <taxon>Biomphalaria</taxon>
    </lineage>
</organism>
<comment type="subcellular location">
    <subcellularLocation>
        <location evidence="1">Membrane</location>
        <topology evidence="1">Multi-pass membrane protein</topology>
    </subcellularLocation>
</comment>
<dbReference type="InterPro" id="IPR057366">
    <property type="entry name" value="TRPM-like"/>
</dbReference>
<feature type="transmembrane region" description="Helical" evidence="6">
    <location>
        <begin position="891"/>
        <end position="911"/>
    </location>
</feature>
<feature type="transmembrane region" description="Helical" evidence="6">
    <location>
        <begin position="846"/>
        <end position="871"/>
    </location>
</feature>
<evidence type="ECO:0000256" key="5">
    <source>
        <dbReference type="SAM" id="Coils"/>
    </source>
</evidence>
<name>A0A9W2YCE8_BIOGL</name>
<evidence type="ECO:0000256" key="3">
    <source>
        <dbReference type="ARBA" id="ARBA00022989"/>
    </source>
</evidence>
<dbReference type="RefSeq" id="XP_055860369.1">
    <property type="nucleotide sequence ID" value="XM_056004394.1"/>
</dbReference>
<evidence type="ECO:0000256" key="6">
    <source>
        <dbReference type="SAM" id="Phobius"/>
    </source>
</evidence>
<evidence type="ECO:0000313" key="10">
    <source>
        <dbReference type="RefSeq" id="XP_055860369.1"/>
    </source>
</evidence>
<keyword evidence="9" id="KW-1185">Reference proteome</keyword>
<dbReference type="AlphaFoldDB" id="A0A9W2YCE8"/>
<feature type="domain" description="Ion transport" evidence="7">
    <location>
        <begin position="639"/>
        <end position="875"/>
    </location>
</feature>
<dbReference type="GO" id="GO:0030001">
    <property type="term" value="P:metal ion transport"/>
    <property type="evidence" value="ECO:0007669"/>
    <property type="project" value="TreeGrafter"/>
</dbReference>
<proteinExistence type="predicted"/>
<dbReference type="OrthoDB" id="9983120at2759"/>
<feature type="transmembrane region" description="Helical" evidence="6">
    <location>
        <begin position="729"/>
        <end position="751"/>
    </location>
</feature>
<evidence type="ECO:0000256" key="1">
    <source>
        <dbReference type="ARBA" id="ARBA00004141"/>
    </source>
</evidence>
<gene>
    <name evidence="10" type="primary">LOC106054966</name>
</gene>
<dbReference type="GO" id="GO:0005261">
    <property type="term" value="F:monoatomic cation channel activity"/>
    <property type="evidence" value="ECO:0007669"/>
    <property type="project" value="TreeGrafter"/>
</dbReference>
<dbReference type="Pfam" id="PF00520">
    <property type="entry name" value="Ion_trans"/>
    <property type="match status" value="1"/>
</dbReference>
<keyword evidence="2 6" id="KW-0812">Transmembrane</keyword>
<sequence>MERSNSKGSLTFPRLSRNQVSPDLDFIQEKADFKKVQKDTDDNFITLANGSNIYQCVLPHPTENETGQDEDKALQSEHVSHIIQRKWNFPKNPKLIIRLVGSFETEDRAKGKMFSIRDFLSQLIQLTVKEELWLIIEGEDSSLFKSLGNLLQSITLPTSDYSPAVVGIVTLPESELHLHENNDLNQSLTPNIKNYILTHPAMRASIRKKEWLECTILCNGTSKSVEEIAKCIQNKTPLIILKGSGGLSDVMAEILEIQSVVNQKSSLKYCVESLLDKVNCTQDKLQELTEQLVNTKCAYHILDIKNTLSQSVLAESILTAMHESSVELNTFLMLSLHFDQLDLAAELGQLWKLVDDNNYETCRMIIVEALELKRYNFVRYMIEQGLDPVHYIQEQDITRKYLLAVQREITSRDPFSEVNVSCSCSGRQAVNGSASVSSNESSMSKINPKKAKKTDLLIQWIRDYCGQKRIYTEDYKIERLFKLAILKKKFELSEIFWRYVKYPIGGALFACMLLRAMLAKEKKVEDIQRIKQQKKKYQQFALKTLNNTYSKYQEDAILLLSQTMPQWKDMSCVELALQMKNRDFLAHKACQELNNRLWRNSNISYQNKEQLENPKKLSCMERLVSPRAKAFMALFGHICFLVVYAVLLVSFLESGSFHVLEWIVWAFIVSFSLELIRQLYTERIETFQLLQISAVLLFVVGFFMKVGAYYDHDNSRWMEGSRVILSVDYILFCFGILEFYYIFKFLGPLLLTIKNMTKIFLKFVLIIMVFYVAFAVASESVLYPVAKPNGKLVYFINTRPFWSIFGEYGFDELDVSNDSCTDDPSVYNTYTKTRCPTESGTYYVPILMAFYVVLVNILLLNFLIAAFNSAIEKTEKGSYKIWCYQNFQFTLKYRSVLFLPPPFIVLFPFFVCCRREEGNQIFTQNEIRDDYEAMKLRRIQTEQRDVILKDLAIKNPPPPRHTENEITCPHKDVGEIGLDLMLKLKRKIKRELRNVKSELSEMQKALLSLGHSPNSTFTMDEDEFDGNDVTIYSGTPEMSQVEMSTQSGPMTETASDTLFMSDQDLNDKQDELPVQEKHAEDMQETQAQGSGSTEMKAEIAADRDPVWIPKYGSIVAHRLAPEAEAILRKKGSAKSNRKYFACRTNYRYGVRWKIISVRRKTKRNGKELPISASRAKPLRNSLSQAINPDLKLI</sequence>
<feature type="transmembrane region" description="Helical" evidence="6">
    <location>
        <begin position="763"/>
        <end position="786"/>
    </location>
</feature>
<keyword evidence="5" id="KW-0175">Coiled coil</keyword>
<feature type="transmembrane region" description="Helical" evidence="6">
    <location>
        <begin position="657"/>
        <end position="676"/>
    </location>
</feature>
<dbReference type="PANTHER" id="PTHR13800:SF1">
    <property type="entry name" value="TRANSIENT RECEPTOR POTENTIAL CATION CHANNEL TRPM"/>
    <property type="match status" value="1"/>
</dbReference>
<feature type="transmembrane region" description="Helical" evidence="6">
    <location>
        <begin position="499"/>
        <end position="518"/>
    </location>
</feature>
<dbReference type="InterPro" id="IPR005821">
    <property type="entry name" value="Ion_trans_dom"/>
</dbReference>
<evidence type="ECO:0000256" key="2">
    <source>
        <dbReference type="ARBA" id="ARBA00022692"/>
    </source>
</evidence>
<feature type="coiled-coil region" evidence="5">
    <location>
        <begin position="978"/>
        <end position="1005"/>
    </location>
</feature>
<keyword evidence="4 6" id="KW-0472">Membrane</keyword>
<reference evidence="10" key="1">
    <citation type="submission" date="2025-08" db="UniProtKB">
        <authorList>
            <consortium name="RefSeq"/>
        </authorList>
    </citation>
    <scope>IDENTIFICATION</scope>
</reference>